<dbReference type="InterPro" id="IPR031336">
    <property type="entry name" value="CDC73_C"/>
</dbReference>
<keyword evidence="7" id="KW-1185">Reference proteome</keyword>
<dbReference type="GeneID" id="19882104"/>
<dbReference type="Gene3D" id="3.40.50.11990">
    <property type="entry name" value="RNA polymerase II accessory factor, Cdc73 C-terminal domain"/>
    <property type="match status" value="1"/>
</dbReference>
<dbReference type="PANTHER" id="PTHR12466">
    <property type="entry name" value="CDC73 DOMAIN PROTEIN"/>
    <property type="match status" value="1"/>
</dbReference>
<dbReference type="EMBL" id="JH370142">
    <property type="protein sequence ID" value="ELA41529.1"/>
    <property type="molecule type" value="Genomic_DNA"/>
</dbReference>
<evidence type="ECO:0000256" key="2">
    <source>
        <dbReference type="ARBA" id="ARBA00010427"/>
    </source>
</evidence>
<protein>
    <recommendedName>
        <fullName evidence="5">Cell division control protein 73 C-terminal domain-containing protein</fullName>
    </recommendedName>
</protein>
<evidence type="ECO:0000313" key="6">
    <source>
        <dbReference type="EMBL" id="ELA41529.1"/>
    </source>
</evidence>
<dbReference type="OMA" id="INEWGIG"/>
<reference evidence="7" key="1">
    <citation type="submission" date="2011-05" db="EMBL/GenBank/DDBJ databases">
        <title>The genome sequence of Vittaforma corneae strain ATCC 50505.</title>
        <authorList>
            <consortium name="The Broad Institute Genome Sequencing Platform"/>
            <person name="Cuomo C."/>
            <person name="Didier E."/>
            <person name="Bowers L."/>
            <person name="Young S.K."/>
            <person name="Zeng Q."/>
            <person name="Gargeya S."/>
            <person name="Fitzgerald M."/>
            <person name="Haas B."/>
            <person name="Abouelleil A."/>
            <person name="Alvarado L."/>
            <person name="Arachchi H.M."/>
            <person name="Berlin A."/>
            <person name="Chapman S.B."/>
            <person name="Gearin G."/>
            <person name="Goldberg J."/>
            <person name="Griggs A."/>
            <person name="Gujja S."/>
            <person name="Hansen M."/>
            <person name="Heiman D."/>
            <person name="Howarth C."/>
            <person name="Larimer J."/>
            <person name="Lui A."/>
            <person name="MacDonald P.J.P."/>
            <person name="McCowen C."/>
            <person name="Montmayeur A."/>
            <person name="Murphy C."/>
            <person name="Neiman D."/>
            <person name="Pearson M."/>
            <person name="Priest M."/>
            <person name="Roberts A."/>
            <person name="Saif S."/>
            <person name="Shea T."/>
            <person name="Sisk P."/>
            <person name="Stolte C."/>
            <person name="Sykes S."/>
            <person name="Wortman J."/>
            <person name="Nusbaum C."/>
            <person name="Birren B."/>
        </authorList>
    </citation>
    <scope>NUCLEOTIDE SEQUENCE [LARGE SCALE GENOMIC DNA]</scope>
    <source>
        <strain evidence="7">ATCC 50505</strain>
    </source>
</reference>
<name>L2GLL6_VITCO</name>
<sequence length="241" mass="27222">MDVLKKAHGNLEACTVNENTVSVQGKHYDANQIVEFPTKKIKDYTLKSVLFFLLNSKKSLKEYMSLCKENGIPSVSHIDKASILAEIQSFVPVAVKGFFISPKYESDKKYDVPSIKSRDLIIVPSSLVSKIHIDNVEKLLTDGVFESSTANPLSQDKRKIYVGGNLFTIIKNIDNFKKEDWDRVKAVFIDNPASEESEEILLNCTRDVAIFTFEQQKFKCVKLEISGSVLKNHAKVLECLR</sequence>
<evidence type="ECO:0000259" key="5">
    <source>
        <dbReference type="Pfam" id="PF05179"/>
    </source>
</evidence>
<keyword evidence="3" id="KW-0804">Transcription</keyword>
<dbReference type="VEuPathDB" id="MicrosporidiaDB:VICG_01393"/>
<dbReference type="GO" id="GO:0000993">
    <property type="term" value="F:RNA polymerase II complex binding"/>
    <property type="evidence" value="ECO:0007669"/>
    <property type="project" value="TreeGrafter"/>
</dbReference>
<accession>L2GLL6</accession>
<evidence type="ECO:0000313" key="7">
    <source>
        <dbReference type="Proteomes" id="UP000011082"/>
    </source>
</evidence>
<dbReference type="HOGENOM" id="CLU_1152501_0_0_1"/>
<dbReference type="AlphaFoldDB" id="L2GLL6"/>
<dbReference type="GO" id="GO:0016593">
    <property type="term" value="C:Cdc73/Paf1 complex"/>
    <property type="evidence" value="ECO:0007669"/>
    <property type="project" value="InterPro"/>
</dbReference>
<dbReference type="RefSeq" id="XP_007604839.1">
    <property type="nucleotide sequence ID" value="XM_007604777.1"/>
</dbReference>
<evidence type="ECO:0000256" key="3">
    <source>
        <dbReference type="ARBA" id="ARBA00023163"/>
    </source>
</evidence>
<dbReference type="GO" id="GO:0006368">
    <property type="term" value="P:transcription elongation by RNA polymerase II"/>
    <property type="evidence" value="ECO:0007669"/>
    <property type="project" value="InterPro"/>
</dbReference>
<comment type="similarity">
    <text evidence="2">Belongs to the CDC73 family.</text>
</comment>
<dbReference type="InParanoid" id="L2GLL6"/>
<proteinExistence type="inferred from homology"/>
<keyword evidence="4" id="KW-0539">Nucleus</keyword>
<comment type="subcellular location">
    <subcellularLocation>
        <location evidence="1">Nucleus</location>
    </subcellularLocation>
</comment>
<dbReference type="Pfam" id="PF05179">
    <property type="entry name" value="CDC73_C"/>
    <property type="match status" value="1"/>
</dbReference>
<dbReference type="Proteomes" id="UP000011082">
    <property type="component" value="Unassembled WGS sequence"/>
</dbReference>
<gene>
    <name evidence="6" type="ORF">VICG_01393</name>
</gene>
<dbReference type="InterPro" id="IPR007852">
    <property type="entry name" value="Cdc73/Parafibromin"/>
</dbReference>
<feature type="domain" description="Cell division control protein 73 C-terminal" evidence="5">
    <location>
        <begin position="120"/>
        <end position="192"/>
    </location>
</feature>
<evidence type="ECO:0000256" key="4">
    <source>
        <dbReference type="ARBA" id="ARBA00023242"/>
    </source>
</evidence>
<dbReference type="InterPro" id="IPR038103">
    <property type="entry name" value="CDC73_C_sf"/>
</dbReference>
<organism evidence="6 7">
    <name type="scientific">Vittaforma corneae (strain ATCC 50505)</name>
    <name type="common">Microsporidian parasite</name>
    <name type="synonym">Nosema corneum</name>
    <dbReference type="NCBI Taxonomy" id="993615"/>
    <lineage>
        <taxon>Eukaryota</taxon>
        <taxon>Fungi</taxon>
        <taxon>Fungi incertae sedis</taxon>
        <taxon>Microsporidia</taxon>
        <taxon>Nosematidae</taxon>
        <taxon>Vittaforma</taxon>
    </lineage>
</organism>
<dbReference type="GO" id="GO:0032968">
    <property type="term" value="P:positive regulation of transcription elongation by RNA polymerase II"/>
    <property type="evidence" value="ECO:0007669"/>
    <property type="project" value="TreeGrafter"/>
</dbReference>
<dbReference type="PANTHER" id="PTHR12466:SF8">
    <property type="entry name" value="PARAFIBROMIN"/>
    <property type="match status" value="1"/>
</dbReference>
<evidence type="ECO:0000256" key="1">
    <source>
        <dbReference type="ARBA" id="ARBA00004123"/>
    </source>
</evidence>
<dbReference type="STRING" id="993615.L2GLL6"/>